<feature type="domain" description="Lipid/polyisoprenoid-binding YceI-like" evidence="1">
    <location>
        <begin position="19"/>
        <end position="182"/>
    </location>
</feature>
<comment type="caution">
    <text evidence="2">The sequence shown here is derived from an EMBL/GenBank/DDBJ whole genome shotgun (WGS) entry which is preliminary data.</text>
</comment>
<accession>A0A4R5AYV1</accession>
<dbReference type="Proteomes" id="UP000295278">
    <property type="component" value="Unassembled WGS sequence"/>
</dbReference>
<name>A0A4R5AYV1_9FLAO</name>
<dbReference type="RefSeq" id="WP_131909541.1">
    <property type="nucleotide sequence ID" value="NZ_SMFM01000003.1"/>
</dbReference>
<organism evidence="2 3">
    <name type="scientific">Flavobacterium caseinilyticum</name>
    <dbReference type="NCBI Taxonomy" id="2541732"/>
    <lineage>
        <taxon>Bacteria</taxon>
        <taxon>Pseudomonadati</taxon>
        <taxon>Bacteroidota</taxon>
        <taxon>Flavobacteriia</taxon>
        <taxon>Flavobacteriales</taxon>
        <taxon>Flavobacteriaceae</taxon>
        <taxon>Flavobacterium</taxon>
    </lineage>
</organism>
<protein>
    <recommendedName>
        <fullName evidence="1">Lipid/polyisoprenoid-binding YceI-like domain-containing protein</fullName>
    </recommendedName>
</protein>
<dbReference type="Gene3D" id="2.40.128.110">
    <property type="entry name" value="Lipid/polyisoprenoid-binding, YceI-like"/>
    <property type="match status" value="1"/>
</dbReference>
<gene>
    <name evidence="2" type="ORF">E0F89_09395</name>
</gene>
<evidence type="ECO:0000313" key="3">
    <source>
        <dbReference type="Proteomes" id="UP000295278"/>
    </source>
</evidence>
<dbReference type="OrthoDB" id="1121590at2"/>
<reference evidence="2 3" key="1">
    <citation type="submission" date="2019-03" db="EMBL/GenBank/DDBJ databases">
        <title>Flavobacterium AT-3-2 sp. nov., isolated from arctic soil.</title>
        <authorList>
            <person name="Chaudhary D.K."/>
        </authorList>
    </citation>
    <scope>NUCLEOTIDE SEQUENCE [LARGE SCALE GENOMIC DNA]</scope>
    <source>
        <strain evidence="2 3">AT-3-2</strain>
    </source>
</reference>
<dbReference type="EMBL" id="SMFM01000003">
    <property type="protein sequence ID" value="TDD76424.1"/>
    <property type="molecule type" value="Genomic_DNA"/>
</dbReference>
<dbReference type="Pfam" id="PF04264">
    <property type="entry name" value="YceI"/>
    <property type="match status" value="1"/>
</dbReference>
<evidence type="ECO:0000313" key="2">
    <source>
        <dbReference type="EMBL" id="TDD76424.1"/>
    </source>
</evidence>
<keyword evidence="3" id="KW-1185">Reference proteome</keyword>
<sequence>MKVVSISILVFILLSFSINPIKTRVKITSKSEVTIKGKSNVNSFECKYDSDCIEDEISVTVTRSNTKILFDGAKISIQSKGFDCRHKMITKDFKKILKADDYSHIEIDLEELVTNKNEITAKICVEIAGVKKQYTVPVTFDSKKRNVKGILKMNIKDFYLQSPKKLLGIVTLNDNVAIDFNLFLQY</sequence>
<dbReference type="SUPFAM" id="SSF101874">
    <property type="entry name" value="YceI-like"/>
    <property type="match status" value="1"/>
</dbReference>
<evidence type="ECO:0000259" key="1">
    <source>
        <dbReference type="Pfam" id="PF04264"/>
    </source>
</evidence>
<dbReference type="InterPro" id="IPR007372">
    <property type="entry name" value="Lipid/polyisoprenoid-bd_YceI"/>
</dbReference>
<dbReference type="InterPro" id="IPR036761">
    <property type="entry name" value="TTHA0802/YceI-like_sf"/>
</dbReference>
<proteinExistence type="predicted"/>
<dbReference type="AlphaFoldDB" id="A0A4R5AYV1"/>